<feature type="binding site" evidence="3">
    <location>
        <position position="124"/>
    </location>
    <ligand>
        <name>substrate</name>
    </ligand>
</feature>
<keyword evidence="3" id="KW-0862">Zinc</keyword>
<keyword evidence="6" id="KW-1185">Reference proteome</keyword>
<comment type="similarity">
    <text evidence="1">Belongs to the SMP-30/CGR1 family.</text>
</comment>
<reference evidence="5" key="2">
    <citation type="submission" date="2020-09" db="EMBL/GenBank/DDBJ databases">
        <authorList>
            <person name="Sun Q."/>
            <person name="Zhou Y."/>
        </authorList>
    </citation>
    <scope>NUCLEOTIDE SEQUENCE</scope>
    <source>
        <strain evidence="5">CGMCC 1.15152</strain>
    </source>
</reference>
<evidence type="ECO:0000259" key="4">
    <source>
        <dbReference type="Pfam" id="PF08450"/>
    </source>
</evidence>
<dbReference type="SUPFAM" id="SSF63829">
    <property type="entry name" value="Calcium-dependent phosphotriesterase"/>
    <property type="match status" value="1"/>
</dbReference>
<dbReference type="InterPro" id="IPR011042">
    <property type="entry name" value="6-blade_b-propeller_TolB-like"/>
</dbReference>
<dbReference type="AlphaFoldDB" id="A0A916Y121"/>
<feature type="binding site" evidence="3">
    <location>
        <position position="152"/>
    </location>
    <ligand>
        <name>a divalent metal cation</name>
        <dbReference type="ChEBI" id="CHEBI:60240"/>
    </ligand>
</feature>
<protein>
    <submittedName>
        <fullName evidence="5">Gluconolactonase</fullName>
    </submittedName>
</protein>
<keyword evidence="3" id="KW-0479">Metal-binding</keyword>
<dbReference type="Gene3D" id="2.120.10.30">
    <property type="entry name" value="TolB, C-terminal domain"/>
    <property type="match status" value="1"/>
</dbReference>
<comment type="cofactor">
    <cofactor evidence="3">
        <name>Zn(2+)</name>
        <dbReference type="ChEBI" id="CHEBI:29105"/>
    </cofactor>
    <text evidence="3">Binds 1 divalent metal cation per subunit.</text>
</comment>
<evidence type="ECO:0000256" key="2">
    <source>
        <dbReference type="PIRSR" id="PIRSR605511-1"/>
    </source>
</evidence>
<name>A0A916Y121_9MICO</name>
<reference evidence="5" key="1">
    <citation type="journal article" date="2014" name="Int. J. Syst. Evol. Microbiol.">
        <title>Complete genome sequence of Corynebacterium casei LMG S-19264T (=DSM 44701T), isolated from a smear-ripened cheese.</title>
        <authorList>
            <consortium name="US DOE Joint Genome Institute (JGI-PGF)"/>
            <person name="Walter F."/>
            <person name="Albersmeier A."/>
            <person name="Kalinowski J."/>
            <person name="Ruckert C."/>
        </authorList>
    </citation>
    <scope>NUCLEOTIDE SEQUENCE</scope>
    <source>
        <strain evidence="5">CGMCC 1.15152</strain>
    </source>
</reference>
<feature type="domain" description="SMP-30/Gluconolactonase/LRE-like region" evidence="4">
    <location>
        <begin position="24"/>
        <end position="260"/>
    </location>
</feature>
<dbReference type="Proteomes" id="UP000633205">
    <property type="component" value="Unassembled WGS sequence"/>
</dbReference>
<dbReference type="GO" id="GO:0004341">
    <property type="term" value="F:gluconolactonase activity"/>
    <property type="evidence" value="ECO:0007669"/>
    <property type="project" value="TreeGrafter"/>
</dbReference>
<dbReference type="RefSeq" id="WP_188710516.1">
    <property type="nucleotide sequence ID" value="NZ_BMHO01000001.1"/>
</dbReference>
<dbReference type="Pfam" id="PF08450">
    <property type="entry name" value="SGL"/>
    <property type="match status" value="1"/>
</dbReference>
<accession>A0A916Y121</accession>
<feature type="binding site" evidence="3">
    <location>
        <position position="104"/>
    </location>
    <ligand>
        <name>substrate</name>
    </ligand>
</feature>
<dbReference type="InterPro" id="IPR013658">
    <property type="entry name" value="SGL"/>
</dbReference>
<dbReference type="GO" id="GO:0005509">
    <property type="term" value="F:calcium ion binding"/>
    <property type="evidence" value="ECO:0007669"/>
    <property type="project" value="TreeGrafter"/>
</dbReference>
<evidence type="ECO:0000313" key="5">
    <source>
        <dbReference type="EMBL" id="GGD25950.1"/>
    </source>
</evidence>
<evidence type="ECO:0000256" key="1">
    <source>
        <dbReference type="ARBA" id="ARBA00008853"/>
    </source>
</evidence>
<gene>
    <name evidence="5" type="ORF">GCM10010915_02510</name>
</gene>
<feature type="binding site" evidence="3">
    <location>
        <position position="25"/>
    </location>
    <ligand>
        <name>a divalent metal cation</name>
        <dbReference type="ChEBI" id="CHEBI:60240"/>
    </ligand>
</feature>
<dbReference type="PANTHER" id="PTHR10907">
    <property type="entry name" value="REGUCALCIN"/>
    <property type="match status" value="1"/>
</dbReference>
<dbReference type="EMBL" id="BMHO01000001">
    <property type="protein sequence ID" value="GGD25950.1"/>
    <property type="molecule type" value="Genomic_DNA"/>
</dbReference>
<evidence type="ECO:0000256" key="3">
    <source>
        <dbReference type="PIRSR" id="PIRSR605511-2"/>
    </source>
</evidence>
<dbReference type="PRINTS" id="PR01790">
    <property type="entry name" value="SMP30FAMILY"/>
</dbReference>
<organism evidence="5 6">
    <name type="scientific">Microbacterium faecale</name>
    <dbReference type="NCBI Taxonomy" id="1804630"/>
    <lineage>
        <taxon>Bacteria</taxon>
        <taxon>Bacillati</taxon>
        <taxon>Actinomycetota</taxon>
        <taxon>Actinomycetes</taxon>
        <taxon>Micrococcales</taxon>
        <taxon>Microbacteriaceae</taxon>
        <taxon>Microbacterium</taxon>
    </lineage>
</organism>
<feature type="binding site" evidence="3">
    <location>
        <position position="202"/>
    </location>
    <ligand>
        <name>a divalent metal cation</name>
        <dbReference type="ChEBI" id="CHEBI:60240"/>
    </ligand>
</feature>
<sequence>MTGTDAPHVRGPGRWIGDPATFHGEGAFWDDDADVLRHVDMLAGGVITWDGDEASRRTLGDVAAVIRRRERGGFVVALQQGFALLDDALDSVREIPVFDDARIRMNEGACDPRGRLFCGTMAYDATPGAGTLYRLDADLTVAPVLHDLTIPNGLVWTPDGRSALHVDTPAATVYRYAYDLETGIFGDREVHLDLGDEPGKPDGMAADDEGGLWIALWGGACVRRYDADGRCTDTIPLDVTNPTSCAFGGPEGRTLFITSSKQGIDVDAEAHAGLVYEIETTLQGAPVHRFAG</sequence>
<feature type="active site" description="Proton donor/acceptor" evidence="2">
    <location>
        <position position="202"/>
    </location>
</feature>
<proteinExistence type="inferred from homology"/>
<dbReference type="PANTHER" id="PTHR10907:SF47">
    <property type="entry name" value="REGUCALCIN"/>
    <property type="match status" value="1"/>
</dbReference>
<evidence type="ECO:0000313" key="6">
    <source>
        <dbReference type="Proteomes" id="UP000633205"/>
    </source>
</evidence>
<dbReference type="InterPro" id="IPR005511">
    <property type="entry name" value="SMP-30"/>
</dbReference>
<comment type="caution">
    <text evidence="5">The sequence shown here is derived from an EMBL/GenBank/DDBJ whole genome shotgun (WGS) entry which is preliminary data.</text>
</comment>
<dbReference type="GO" id="GO:0019853">
    <property type="term" value="P:L-ascorbic acid biosynthetic process"/>
    <property type="evidence" value="ECO:0007669"/>
    <property type="project" value="TreeGrafter"/>
</dbReference>
<feature type="binding site" evidence="3">
    <location>
        <position position="106"/>
    </location>
    <ligand>
        <name>substrate</name>
    </ligand>
</feature>